<sequence length="166" mass="18488">MDAPTLIGYGIAAVVIVLVIWLRSRGKRRPVRNNGIGMLMPVFLLLAAFGFSINALTQIPDHPFHMPAAWELLCALLVGCGLGSIMLYHTGYEKLADGLVYAKPNKNFKYVLIAIVVIRIALSEYFKGLDYTEFTLLTMVLAFAYVCVWRVGSFVKFRQARLTAAE</sequence>
<evidence type="ECO:0000313" key="2">
    <source>
        <dbReference type="EMBL" id="MBO7747471.1"/>
    </source>
</evidence>
<keyword evidence="1" id="KW-1133">Transmembrane helix</keyword>
<protein>
    <submittedName>
        <fullName evidence="2">DUF1453 family protein</fullName>
    </submittedName>
</protein>
<feature type="transmembrane region" description="Helical" evidence="1">
    <location>
        <begin position="68"/>
        <end position="89"/>
    </location>
</feature>
<feature type="transmembrane region" description="Helical" evidence="1">
    <location>
        <begin position="6"/>
        <end position="24"/>
    </location>
</feature>
<evidence type="ECO:0000256" key="1">
    <source>
        <dbReference type="SAM" id="Phobius"/>
    </source>
</evidence>
<dbReference type="EMBL" id="JAGGDJ010000034">
    <property type="protein sequence ID" value="MBO7747471.1"/>
    <property type="molecule type" value="Genomic_DNA"/>
</dbReference>
<keyword evidence="3" id="KW-1185">Reference proteome</keyword>
<accession>A0ABS3WGL5</accession>
<name>A0ABS3WGL5_9BACL</name>
<proteinExistence type="predicted"/>
<dbReference type="Proteomes" id="UP000670947">
    <property type="component" value="Unassembled WGS sequence"/>
</dbReference>
<feature type="transmembrane region" description="Helical" evidence="1">
    <location>
        <begin position="36"/>
        <end position="56"/>
    </location>
</feature>
<feature type="transmembrane region" description="Helical" evidence="1">
    <location>
        <begin position="110"/>
        <end position="128"/>
    </location>
</feature>
<comment type="caution">
    <text evidence="2">The sequence shown here is derived from an EMBL/GenBank/DDBJ whole genome shotgun (WGS) entry which is preliminary data.</text>
</comment>
<keyword evidence="1" id="KW-0812">Transmembrane</keyword>
<reference evidence="2 3" key="1">
    <citation type="submission" date="2021-03" db="EMBL/GenBank/DDBJ databases">
        <title>Paenibacillus artemisicola MWE-103 whole genome sequence.</title>
        <authorList>
            <person name="Ham Y.J."/>
        </authorList>
    </citation>
    <scope>NUCLEOTIDE SEQUENCE [LARGE SCALE GENOMIC DNA]</scope>
    <source>
        <strain evidence="2 3">MWE-103</strain>
    </source>
</reference>
<dbReference type="PANTHER" id="PTHR39164:SF1">
    <property type="entry name" value="PROTEIN CCDC"/>
    <property type="match status" value="1"/>
</dbReference>
<organism evidence="2 3">
    <name type="scientific">Paenibacillus artemisiicola</name>
    <dbReference type="NCBI Taxonomy" id="1172618"/>
    <lineage>
        <taxon>Bacteria</taxon>
        <taxon>Bacillati</taxon>
        <taxon>Bacillota</taxon>
        <taxon>Bacilli</taxon>
        <taxon>Bacillales</taxon>
        <taxon>Paenibacillaceae</taxon>
        <taxon>Paenibacillus</taxon>
    </lineage>
</organism>
<dbReference type="InterPro" id="IPR058247">
    <property type="entry name" value="DUF1453"/>
</dbReference>
<keyword evidence="1" id="KW-0472">Membrane</keyword>
<dbReference type="Pfam" id="PF07301">
    <property type="entry name" value="DUF1453"/>
    <property type="match status" value="1"/>
</dbReference>
<evidence type="ECO:0000313" key="3">
    <source>
        <dbReference type="Proteomes" id="UP000670947"/>
    </source>
</evidence>
<gene>
    <name evidence="2" type="ORF">I8J29_25110</name>
</gene>
<dbReference type="RefSeq" id="WP_208850165.1">
    <property type="nucleotide sequence ID" value="NZ_JAGGDJ010000034.1"/>
</dbReference>
<feature type="transmembrane region" description="Helical" evidence="1">
    <location>
        <begin position="134"/>
        <end position="152"/>
    </location>
</feature>
<dbReference type="InterPro" id="IPR031306">
    <property type="entry name" value="CcdC"/>
</dbReference>
<dbReference type="PANTHER" id="PTHR39164">
    <property type="entry name" value="PROTEIN CCDC"/>
    <property type="match status" value="1"/>
</dbReference>